<dbReference type="EMBL" id="JBHRSX010000098">
    <property type="protein sequence ID" value="MFC3203743.1"/>
    <property type="molecule type" value="Genomic_DNA"/>
</dbReference>
<accession>A0ABV7K2Z6</accession>
<evidence type="ECO:0008006" key="3">
    <source>
        <dbReference type="Google" id="ProtNLM"/>
    </source>
</evidence>
<name>A0ABV7K2Z6_9ALTE</name>
<organism evidence="1 2">
    <name type="scientific">Alteromonas oceani</name>
    <dbReference type="NCBI Taxonomy" id="2071609"/>
    <lineage>
        <taxon>Bacteria</taxon>
        <taxon>Pseudomonadati</taxon>
        <taxon>Pseudomonadota</taxon>
        <taxon>Gammaproteobacteria</taxon>
        <taxon>Alteromonadales</taxon>
        <taxon>Alteromonadaceae</taxon>
        <taxon>Alteromonas/Salinimonas group</taxon>
        <taxon>Alteromonas</taxon>
    </lineage>
</organism>
<keyword evidence="2" id="KW-1185">Reference proteome</keyword>
<evidence type="ECO:0000313" key="2">
    <source>
        <dbReference type="Proteomes" id="UP001595477"/>
    </source>
</evidence>
<evidence type="ECO:0000313" key="1">
    <source>
        <dbReference type="EMBL" id="MFC3203743.1"/>
    </source>
</evidence>
<dbReference type="RefSeq" id="WP_123324468.1">
    <property type="nucleotide sequence ID" value="NZ_JBHRSX010000098.1"/>
</dbReference>
<reference evidence="2" key="1">
    <citation type="journal article" date="2019" name="Int. J. Syst. Evol. Microbiol.">
        <title>The Global Catalogue of Microorganisms (GCM) 10K type strain sequencing project: providing services to taxonomists for standard genome sequencing and annotation.</title>
        <authorList>
            <consortium name="The Broad Institute Genomics Platform"/>
            <consortium name="The Broad Institute Genome Sequencing Center for Infectious Disease"/>
            <person name="Wu L."/>
            <person name="Ma J."/>
        </authorList>
    </citation>
    <scope>NUCLEOTIDE SEQUENCE [LARGE SCALE GENOMIC DNA]</scope>
    <source>
        <strain evidence="2">KCTC 52449</strain>
    </source>
</reference>
<proteinExistence type="predicted"/>
<comment type="caution">
    <text evidence="1">The sequence shown here is derived from an EMBL/GenBank/DDBJ whole genome shotgun (WGS) entry which is preliminary data.</text>
</comment>
<gene>
    <name evidence="1" type="ORF">ACFOEW_18200</name>
</gene>
<sequence length="94" mass="10722">MKLDVEIISIDADPWALLTKLAKAKFRADEIHEIPGTDTLNVDNGMNDLRAKVVGDTIEFGVRYKRDEVQYEQAILDFCRENALTLRFNPVRGN</sequence>
<dbReference type="Proteomes" id="UP001595477">
    <property type="component" value="Unassembled WGS sequence"/>
</dbReference>
<protein>
    <recommendedName>
        <fullName evidence="3">Phage protein</fullName>
    </recommendedName>
</protein>